<evidence type="ECO:0000313" key="2">
    <source>
        <dbReference type="EMBL" id="OAF63845.1"/>
    </source>
</evidence>
<dbReference type="InterPro" id="IPR010598">
    <property type="entry name" value="C5-epim_C"/>
</dbReference>
<evidence type="ECO:0000313" key="3">
    <source>
        <dbReference type="Proteomes" id="UP000078046"/>
    </source>
</evidence>
<comment type="caution">
    <text evidence="2">The sequence shown here is derived from an EMBL/GenBank/DDBJ whole genome shotgun (WGS) entry which is preliminary data.</text>
</comment>
<keyword evidence="3" id="KW-1185">Reference proteome</keyword>
<dbReference type="GO" id="GO:0047464">
    <property type="term" value="F:heparosan-N-sulfate-glucuronate 5-epimerase activity"/>
    <property type="evidence" value="ECO:0007669"/>
    <property type="project" value="UniProtKB-EC"/>
</dbReference>
<dbReference type="GO" id="GO:0005794">
    <property type="term" value="C:Golgi apparatus"/>
    <property type="evidence" value="ECO:0007669"/>
    <property type="project" value="TreeGrafter"/>
</dbReference>
<dbReference type="PANTHER" id="PTHR13174">
    <property type="entry name" value="D-GLUCURONYL C5-EPIMERASE"/>
    <property type="match status" value="1"/>
</dbReference>
<protein>
    <recommendedName>
        <fullName evidence="1">D-glucuronyl C5-epimerase C-terminal domain-containing protein</fullName>
    </recommendedName>
</protein>
<organism evidence="2 3">
    <name type="scientific">Intoshia linei</name>
    <dbReference type="NCBI Taxonomy" id="1819745"/>
    <lineage>
        <taxon>Eukaryota</taxon>
        <taxon>Metazoa</taxon>
        <taxon>Spiralia</taxon>
        <taxon>Lophotrochozoa</taxon>
        <taxon>Mesozoa</taxon>
        <taxon>Orthonectida</taxon>
        <taxon>Rhopaluridae</taxon>
        <taxon>Intoshia</taxon>
    </lineage>
</organism>
<dbReference type="InterPro" id="IPR039721">
    <property type="entry name" value="C5-epimerase"/>
</dbReference>
<dbReference type="OrthoDB" id="5914444at2759"/>
<dbReference type="Proteomes" id="UP000078046">
    <property type="component" value="Unassembled WGS sequence"/>
</dbReference>
<name>A0A177APA6_9BILA</name>
<dbReference type="GO" id="GO:0030210">
    <property type="term" value="P:heparin proteoglycan biosynthetic process"/>
    <property type="evidence" value="ECO:0007669"/>
    <property type="project" value="UniProtKB-UniPathway"/>
</dbReference>
<dbReference type="AlphaFoldDB" id="A0A177APA6"/>
<evidence type="ECO:0000259" key="1">
    <source>
        <dbReference type="Pfam" id="PF06662"/>
    </source>
</evidence>
<reference evidence="2 3" key="1">
    <citation type="submission" date="2016-04" db="EMBL/GenBank/DDBJ databases">
        <title>The genome of Intoshia linei affirms orthonectids as highly simplified spiralians.</title>
        <authorList>
            <person name="Mikhailov K.V."/>
            <person name="Slusarev G.S."/>
            <person name="Nikitin M.A."/>
            <person name="Logacheva M.D."/>
            <person name="Penin A."/>
            <person name="Aleoshin V."/>
            <person name="Panchin Y.V."/>
        </authorList>
    </citation>
    <scope>NUCLEOTIDE SEQUENCE [LARGE SCALE GENOMIC DNA]</scope>
    <source>
        <strain evidence="2">Intl2013</strain>
        <tissue evidence="2">Whole animal</tissue>
    </source>
</reference>
<dbReference type="Pfam" id="PF06662">
    <property type="entry name" value="C5-epim_C"/>
    <property type="match status" value="1"/>
</dbReference>
<gene>
    <name evidence="2" type="ORF">A3Q56_08449</name>
</gene>
<dbReference type="UniPathway" id="UPA00862"/>
<dbReference type="PANTHER" id="PTHR13174:SF3">
    <property type="entry name" value="D-GLUCURONYL C5-EPIMERASE"/>
    <property type="match status" value="1"/>
</dbReference>
<dbReference type="EMBL" id="LWCA01002472">
    <property type="protein sequence ID" value="OAF63845.1"/>
    <property type="molecule type" value="Genomic_DNA"/>
</dbReference>
<proteinExistence type="predicted"/>
<feature type="domain" description="D-glucuronyl C5-epimerase C-terminal" evidence="1">
    <location>
        <begin position="1"/>
        <end position="183"/>
    </location>
</feature>
<sequence>MATGQIISLLLRYYMLSHKYGEIKDGEKYLSMSKLAVNIYINSQISGFTCKINSNELCKSNLLYSDLKRNVFVPIWFEEYPLSIPNHVLNGHIFSMIGLYDLAYYNNSMAQTLYWFSFKSTEFMINLYDGGSHTFYDLGHWTNNLTPNVARETYHNLHIKQLRFLNLTDQSYIFTKTLKRWEKY</sequence>
<accession>A0A177APA6</accession>
<dbReference type="GO" id="GO:0015012">
    <property type="term" value="P:heparan sulfate proteoglycan biosynthetic process"/>
    <property type="evidence" value="ECO:0007669"/>
    <property type="project" value="InterPro"/>
</dbReference>